<name>A0A1N6N7C4_9BACI</name>
<dbReference type="InterPro" id="IPR038765">
    <property type="entry name" value="Papain-like_cys_pep_sf"/>
</dbReference>
<dbReference type="OrthoDB" id="2843884at2"/>
<reference evidence="1" key="3">
    <citation type="submission" date="2017-03" db="EMBL/GenBank/DDBJ databases">
        <authorList>
            <person name="Dastager S.G."/>
            <person name="Neurgaonkar P.S."/>
            <person name="Dharne M.S."/>
        </authorList>
    </citation>
    <scope>NUCLEOTIDE SEQUENCE</scope>
    <source>
        <strain evidence="1">DSM 25145</strain>
    </source>
</reference>
<evidence type="ECO:0000313" key="2">
    <source>
        <dbReference type="EMBL" id="SIP87990.1"/>
    </source>
</evidence>
<accession>A0A1N6N7C4</accession>
<organism evidence="2 3">
    <name type="scientific">Domibacillus enclensis</name>
    <dbReference type="NCBI Taxonomy" id="1017273"/>
    <lineage>
        <taxon>Bacteria</taxon>
        <taxon>Bacillati</taxon>
        <taxon>Bacillota</taxon>
        <taxon>Bacilli</taxon>
        <taxon>Bacillales</taxon>
        <taxon>Bacillaceae</taxon>
        <taxon>Domibacillus</taxon>
    </lineage>
</organism>
<reference evidence="2 3" key="1">
    <citation type="submission" date="2017-01" db="EMBL/GenBank/DDBJ databases">
        <authorList>
            <person name="Mah S.A."/>
            <person name="Swanson W.J."/>
            <person name="Moy G.W."/>
            <person name="Vacquier V.D."/>
        </authorList>
    </citation>
    <scope>NUCLEOTIDE SEQUENCE [LARGE SCALE GENOMIC DNA]</scope>
    <source>
        <strain evidence="2 3">NIO-1016</strain>
    </source>
</reference>
<evidence type="ECO:0000313" key="4">
    <source>
        <dbReference type="Proteomes" id="UP000215545"/>
    </source>
</evidence>
<dbReference type="InterPro" id="IPR024453">
    <property type="entry name" value="Peptidase_C92"/>
</dbReference>
<dbReference type="Proteomes" id="UP000215545">
    <property type="component" value="Unassembled WGS sequence"/>
</dbReference>
<evidence type="ECO:0000313" key="3">
    <source>
        <dbReference type="Proteomes" id="UP000186385"/>
    </source>
</evidence>
<protein>
    <submittedName>
        <fullName evidence="2">Permuted papain-like amidase enzyme, YaeF/YiiX, C92 family</fullName>
    </submittedName>
</protein>
<dbReference type="AlphaFoldDB" id="A0A1N6N7C4"/>
<proteinExistence type="predicted"/>
<evidence type="ECO:0000313" key="1">
    <source>
        <dbReference type="EMBL" id="OXS79938.1"/>
    </source>
</evidence>
<reference evidence="4" key="2">
    <citation type="submission" date="2017-03" db="EMBL/GenBank/DDBJ databases">
        <title>Bacillus sp. V-88(T) DSM27956, whole genome shotgun sequencing project.</title>
        <authorList>
            <person name="Dastager S.G."/>
            <person name="Neurgaonkar P.S."/>
            <person name="Dharne M.S."/>
        </authorList>
    </citation>
    <scope>NUCLEOTIDE SEQUENCE [LARGE SCALE GENOMIC DNA]</scope>
    <source>
        <strain evidence="4">DSM 25145</strain>
    </source>
</reference>
<dbReference type="Proteomes" id="UP000186385">
    <property type="component" value="Unassembled WGS sequence"/>
</dbReference>
<gene>
    <name evidence="1" type="ORF">B1B05_00160</name>
    <name evidence="2" type="ORF">SAMN05443094_10132</name>
</gene>
<dbReference type="EMBL" id="MWSK01000001">
    <property type="protein sequence ID" value="OXS79938.1"/>
    <property type="molecule type" value="Genomic_DNA"/>
</dbReference>
<sequence>MGTRKFREIVQINYERAIEVIQTGDLLFCSGTYLISEFIKKASQSDMSHVAFLFKWNGRVLVFESVEQAGVRIIPLLHYVSNYDNSGKKYKGSLYIARHEKLIDSAFDEALLSPMLGKGIDSLNQQYAQAEIMRILTRIQLGIGQRKNQNEFICSEFVDQCFQQIGIQFARGEGDFIYPEHIAADQRVFPLFELVV</sequence>
<keyword evidence="4" id="KW-1185">Reference proteome</keyword>
<dbReference type="RefSeq" id="WP_045850490.1">
    <property type="nucleotide sequence ID" value="NZ_FTLX01000001.1"/>
</dbReference>
<dbReference type="Pfam" id="PF05708">
    <property type="entry name" value="Peptidase_C92"/>
    <property type="match status" value="1"/>
</dbReference>
<dbReference type="EMBL" id="FTLX01000001">
    <property type="protein sequence ID" value="SIP87990.1"/>
    <property type="molecule type" value="Genomic_DNA"/>
</dbReference>
<dbReference type="SUPFAM" id="SSF54001">
    <property type="entry name" value="Cysteine proteinases"/>
    <property type="match status" value="1"/>
</dbReference>
<dbReference type="Gene3D" id="3.90.1720.10">
    <property type="entry name" value="endopeptidase domain like (from Nostoc punctiforme)"/>
    <property type="match status" value="1"/>
</dbReference>